<dbReference type="InParanoid" id="A0A2P5EQ97"/>
<gene>
    <name evidence="1" type="ORF">TorRG33x02_164250</name>
</gene>
<dbReference type="Proteomes" id="UP000237000">
    <property type="component" value="Unassembled WGS sequence"/>
</dbReference>
<organism evidence="1 2">
    <name type="scientific">Trema orientale</name>
    <name type="common">Charcoal tree</name>
    <name type="synonym">Celtis orientalis</name>
    <dbReference type="NCBI Taxonomy" id="63057"/>
    <lineage>
        <taxon>Eukaryota</taxon>
        <taxon>Viridiplantae</taxon>
        <taxon>Streptophyta</taxon>
        <taxon>Embryophyta</taxon>
        <taxon>Tracheophyta</taxon>
        <taxon>Spermatophyta</taxon>
        <taxon>Magnoliopsida</taxon>
        <taxon>eudicotyledons</taxon>
        <taxon>Gunneridae</taxon>
        <taxon>Pentapetalae</taxon>
        <taxon>rosids</taxon>
        <taxon>fabids</taxon>
        <taxon>Rosales</taxon>
        <taxon>Cannabaceae</taxon>
        <taxon>Trema</taxon>
    </lineage>
</organism>
<evidence type="ECO:0000313" key="2">
    <source>
        <dbReference type="Proteomes" id="UP000237000"/>
    </source>
</evidence>
<proteinExistence type="predicted"/>
<keyword evidence="2" id="KW-1185">Reference proteome</keyword>
<accession>A0A2P5EQ97</accession>
<dbReference type="OrthoDB" id="6160824at2759"/>
<reference evidence="2" key="1">
    <citation type="submission" date="2016-06" db="EMBL/GenBank/DDBJ databases">
        <title>Parallel loss of symbiosis genes in relatives of nitrogen-fixing non-legume Parasponia.</title>
        <authorList>
            <person name="Van Velzen R."/>
            <person name="Holmer R."/>
            <person name="Bu F."/>
            <person name="Rutten L."/>
            <person name="Van Zeijl A."/>
            <person name="Liu W."/>
            <person name="Santuari L."/>
            <person name="Cao Q."/>
            <person name="Sharma T."/>
            <person name="Shen D."/>
            <person name="Roswanjaya Y."/>
            <person name="Wardhani T."/>
            <person name="Kalhor M.S."/>
            <person name="Jansen J."/>
            <person name="Van den Hoogen J."/>
            <person name="Gungor B."/>
            <person name="Hartog M."/>
            <person name="Hontelez J."/>
            <person name="Verver J."/>
            <person name="Yang W.-C."/>
            <person name="Schijlen E."/>
            <person name="Repin R."/>
            <person name="Schilthuizen M."/>
            <person name="Schranz E."/>
            <person name="Heidstra R."/>
            <person name="Miyata K."/>
            <person name="Fedorova E."/>
            <person name="Kohlen W."/>
            <person name="Bisseling T."/>
            <person name="Smit S."/>
            <person name="Geurts R."/>
        </authorList>
    </citation>
    <scope>NUCLEOTIDE SEQUENCE [LARGE SCALE GENOMIC DNA]</scope>
    <source>
        <strain evidence="2">cv. RG33-2</strain>
    </source>
</reference>
<comment type="caution">
    <text evidence="1">The sequence shown here is derived from an EMBL/GenBank/DDBJ whole genome shotgun (WGS) entry which is preliminary data.</text>
</comment>
<dbReference type="EMBL" id="JXTC01000113">
    <property type="protein sequence ID" value="PON87730.1"/>
    <property type="molecule type" value="Genomic_DNA"/>
</dbReference>
<name>A0A2P5EQ97_TREOI</name>
<protein>
    <submittedName>
        <fullName evidence="1">Uncharacterized protein</fullName>
    </submittedName>
</protein>
<dbReference type="AlphaFoldDB" id="A0A2P5EQ97"/>
<sequence length="150" mass="17097">MELVGKKLPSLCTNSKSIIKNSPRFLVTEGRELQQVLLPKKFPRSDQLLNSPPIKSNCKFLDLQGMNMAASTSNKELWEPYQQSCRKVAGLKEYIQTFSYLTNEKVKYLEECLIKERRKGAIQKQMISELQHGQGEGPVCINSCTMLEKV</sequence>
<evidence type="ECO:0000313" key="1">
    <source>
        <dbReference type="EMBL" id="PON87730.1"/>
    </source>
</evidence>